<accession>A0A2B7WVS6</accession>
<gene>
    <name evidence="7" type="ORF">GX51_05669</name>
</gene>
<evidence type="ECO:0000256" key="5">
    <source>
        <dbReference type="ARBA" id="ARBA00023242"/>
    </source>
</evidence>
<protein>
    <submittedName>
        <fullName evidence="7">Centromere protein I</fullName>
    </submittedName>
</protein>
<dbReference type="Pfam" id="PF07778">
    <property type="entry name" value="CENP-I"/>
    <property type="match status" value="1"/>
</dbReference>
<comment type="caution">
    <text evidence="7">The sequence shown here is derived from an EMBL/GenBank/DDBJ whole genome shotgun (WGS) entry which is preliminary data.</text>
</comment>
<dbReference type="GO" id="GO:0000070">
    <property type="term" value="P:mitotic sister chromatid segregation"/>
    <property type="evidence" value="ECO:0007669"/>
    <property type="project" value="TreeGrafter"/>
</dbReference>
<evidence type="ECO:0000313" key="7">
    <source>
        <dbReference type="EMBL" id="PGH00683.1"/>
    </source>
</evidence>
<dbReference type="GO" id="GO:0000939">
    <property type="term" value="C:inner kinetochore"/>
    <property type="evidence" value="ECO:0007669"/>
    <property type="project" value="TreeGrafter"/>
</dbReference>
<evidence type="ECO:0000256" key="6">
    <source>
        <dbReference type="ARBA" id="ARBA00023328"/>
    </source>
</evidence>
<dbReference type="Proteomes" id="UP000224080">
    <property type="component" value="Unassembled WGS sequence"/>
</dbReference>
<keyword evidence="4" id="KW-0158">Chromosome</keyword>
<comment type="similarity">
    <text evidence="3">Belongs to the CENP-I/CTF3 family.</text>
</comment>
<keyword evidence="5" id="KW-0539">Nucleus</keyword>
<dbReference type="CDD" id="cd22647">
    <property type="entry name" value="CTF3_NTD_HEAT"/>
    <property type="match status" value="1"/>
</dbReference>
<reference evidence="7 8" key="1">
    <citation type="submission" date="2017-10" db="EMBL/GenBank/DDBJ databases">
        <title>Comparative genomics in systemic dimorphic fungi from Ajellomycetaceae.</title>
        <authorList>
            <person name="Munoz J.F."/>
            <person name="Mcewen J.G."/>
            <person name="Clay O.K."/>
            <person name="Cuomo C.A."/>
        </authorList>
    </citation>
    <scope>NUCLEOTIDE SEQUENCE [LARGE SCALE GENOMIC DNA]</scope>
    <source>
        <strain evidence="7 8">UAMH130</strain>
    </source>
</reference>
<name>A0A2B7WVS6_9EURO</name>
<dbReference type="STRING" id="2060905.A0A2B7WVS6"/>
<keyword evidence="8" id="KW-1185">Reference proteome</keyword>
<dbReference type="GO" id="GO:0005634">
    <property type="term" value="C:nucleus"/>
    <property type="evidence" value="ECO:0007669"/>
    <property type="project" value="UniProtKB-SubCell"/>
</dbReference>
<organism evidence="7 8">
    <name type="scientific">Blastomyces parvus</name>
    <dbReference type="NCBI Taxonomy" id="2060905"/>
    <lineage>
        <taxon>Eukaryota</taxon>
        <taxon>Fungi</taxon>
        <taxon>Dikarya</taxon>
        <taxon>Ascomycota</taxon>
        <taxon>Pezizomycotina</taxon>
        <taxon>Eurotiomycetes</taxon>
        <taxon>Eurotiomycetidae</taxon>
        <taxon>Onygenales</taxon>
        <taxon>Ajellomycetaceae</taxon>
        <taxon>Blastomyces</taxon>
    </lineage>
</organism>
<keyword evidence="6" id="KW-0137">Centromere</keyword>
<dbReference type="PANTHER" id="PTHR48208:SF2">
    <property type="entry name" value="CENTROMERE PROTEIN I"/>
    <property type="match status" value="1"/>
</dbReference>
<evidence type="ECO:0000256" key="2">
    <source>
        <dbReference type="ARBA" id="ARBA00004584"/>
    </source>
</evidence>
<evidence type="ECO:0000256" key="1">
    <source>
        <dbReference type="ARBA" id="ARBA00004123"/>
    </source>
</evidence>
<comment type="subcellular location">
    <subcellularLocation>
        <location evidence="2">Chromosome</location>
        <location evidence="2">Centromere</location>
    </subcellularLocation>
    <subcellularLocation>
        <location evidence="1">Nucleus</location>
    </subcellularLocation>
</comment>
<evidence type="ECO:0000256" key="4">
    <source>
        <dbReference type="ARBA" id="ARBA00022454"/>
    </source>
</evidence>
<evidence type="ECO:0000256" key="3">
    <source>
        <dbReference type="ARBA" id="ARBA00005470"/>
    </source>
</evidence>
<dbReference type="EMBL" id="PDNC01000082">
    <property type="protein sequence ID" value="PGH00683.1"/>
    <property type="molecule type" value="Genomic_DNA"/>
</dbReference>
<dbReference type="PANTHER" id="PTHR48208">
    <property type="entry name" value="CENTROMERE PROTEIN I"/>
    <property type="match status" value="1"/>
</dbReference>
<dbReference type="AlphaFoldDB" id="A0A2B7WVS6"/>
<sequence length="740" mass="83625">MAPEGQHDTGSPQQEIEDAIEQLENVAPLPPKQRHTNVADLAKSIASAAYESGIPTHLLERLITTISKSKHLDQTTITTIVKNLYPSERVRPRTVSMVISCFGPSRSKPSPATQSLLLRWLVLVYEDMEDQSCLSRLYAVLFNFLDMISLRRSLCHLLSLITRRKHIKPFRIQALMELMRNTGGEERELLGLLKVFKSYYPDIIVGDTYASSGRATYFFKHPDPEWVKQMRHIQERTAASRLLSNEQGVPQTFQVVRRGGVKRSRIEVVIPVVHTSRVKRDFTSLEELRSANDFVQKLDRIELPNQVAAALVDPLAQRYLLFVRNEDATQRLESWLDSFFEDELDRMRAVKEGEDEVDDSEHLEYVLDALVGFVRFTKSMPEAVDTFLRRYLLSWNGHDGRTTILGLLEYIPIQDYDTLRQNYFIPLEKAILSDQHEGKVLMLEYYSSLIQHWGSVIRATPSLSPIPPLPQVIGRAELLALAILESPHGSNGAGTIQKRSSTLSVLQFYTDLAGLYNHASTNANIRITIPQPQVIYILAFTQTLSHMSTLCSVLAAYKHSFEASLTSATLQSTGSPDQPYSTEVVSRFNGYVIDICNLLWRNRGLNSDDPNALGCIVPAITVNELSKYMQTLNERPGSAGGEKHRYQLSSVFSLSQNVGFCNVSSACFREIEEILADTQRKSLSVRLTRPVTQRALAALDKEGGIMINWQEYRLKMLEWLDEMGAEGVGNLMRSTMKALR</sequence>
<evidence type="ECO:0000313" key="8">
    <source>
        <dbReference type="Proteomes" id="UP000224080"/>
    </source>
</evidence>
<proteinExistence type="inferred from homology"/>
<dbReference type="GO" id="GO:0034080">
    <property type="term" value="P:CENP-A containing chromatin assembly"/>
    <property type="evidence" value="ECO:0007669"/>
    <property type="project" value="TreeGrafter"/>
</dbReference>
<dbReference type="OrthoDB" id="378564at2759"/>
<dbReference type="InterPro" id="IPR012485">
    <property type="entry name" value="CENP-I"/>
</dbReference>